<sequence>MGKTRSHATMADSGNAELLALLTEIKNKYCYKYQMLLPSNTDRMVAKRRSKAIWTPRGKSRNSTPGLGNFGNKNWHHESSSKI</sequence>
<evidence type="ECO:0000313" key="2">
    <source>
        <dbReference type="EMBL" id="GFU36987.1"/>
    </source>
</evidence>
<dbReference type="Proteomes" id="UP000887013">
    <property type="component" value="Unassembled WGS sequence"/>
</dbReference>
<accession>A0A8X6QUB1</accession>
<dbReference type="AlphaFoldDB" id="A0A8X6QUB1"/>
<dbReference type="EMBL" id="BMAW01034875">
    <property type="protein sequence ID" value="GFU36987.1"/>
    <property type="molecule type" value="Genomic_DNA"/>
</dbReference>
<evidence type="ECO:0000313" key="3">
    <source>
        <dbReference type="Proteomes" id="UP000887013"/>
    </source>
</evidence>
<proteinExistence type="predicted"/>
<organism evidence="2 3">
    <name type="scientific">Nephila pilipes</name>
    <name type="common">Giant wood spider</name>
    <name type="synonym">Nephila maculata</name>
    <dbReference type="NCBI Taxonomy" id="299642"/>
    <lineage>
        <taxon>Eukaryota</taxon>
        <taxon>Metazoa</taxon>
        <taxon>Ecdysozoa</taxon>
        <taxon>Arthropoda</taxon>
        <taxon>Chelicerata</taxon>
        <taxon>Arachnida</taxon>
        <taxon>Araneae</taxon>
        <taxon>Araneomorphae</taxon>
        <taxon>Entelegynae</taxon>
        <taxon>Araneoidea</taxon>
        <taxon>Nephilidae</taxon>
        <taxon>Nephila</taxon>
    </lineage>
</organism>
<gene>
    <name evidence="2" type="ORF">NPIL_591171</name>
</gene>
<comment type="caution">
    <text evidence="2">The sequence shown here is derived from an EMBL/GenBank/DDBJ whole genome shotgun (WGS) entry which is preliminary data.</text>
</comment>
<feature type="region of interest" description="Disordered" evidence="1">
    <location>
        <begin position="53"/>
        <end position="83"/>
    </location>
</feature>
<protein>
    <submittedName>
        <fullName evidence="2">Uncharacterized protein</fullName>
    </submittedName>
</protein>
<evidence type="ECO:0000256" key="1">
    <source>
        <dbReference type="SAM" id="MobiDB-lite"/>
    </source>
</evidence>
<reference evidence="2" key="1">
    <citation type="submission" date="2020-08" db="EMBL/GenBank/DDBJ databases">
        <title>Multicomponent nature underlies the extraordinary mechanical properties of spider dragline silk.</title>
        <authorList>
            <person name="Kono N."/>
            <person name="Nakamura H."/>
            <person name="Mori M."/>
            <person name="Yoshida Y."/>
            <person name="Ohtoshi R."/>
            <person name="Malay A.D."/>
            <person name="Moran D.A.P."/>
            <person name="Tomita M."/>
            <person name="Numata K."/>
            <person name="Arakawa K."/>
        </authorList>
    </citation>
    <scope>NUCLEOTIDE SEQUENCE</scope>
</reference>
<keyword evidence="3" id="KW-1185">Reference proteome</keyword>
<name>A0A8X6QUB1_NEPPI</name>